<proteinExistence type="predicted"/>
<dbReference type="InterPro" id="IPR001607">
    <property type="entry name" value="Znf_UBP"/>
</dbReference>
<dbReference type="GO" id="GO:0008270">
    <property type="term" value="F:zinc ion binding"/>
    <property type="evidence" value="ECO:0007669"/>
    <property type="project" value="UniProtKB-KW"/>
</dbReference>
<evidence type="ECO:0000313" key="5">
    <source>
        <dbReference type="Proteomes" id="UP000792457"/>
    </source>
</evidence>
<dbReference type="SMART" id="SM00290">
    <property type="entry name" value="ZnF_UBP"/>
    <property type="match status" value="1"/>
</dbReference>
<dbReference type="InterPro" id="IPR013083">
    <property type="entry name" value="Znf_RING/FYVE/PHD"/>
</dbReference>
<reference evidence="4" key="1">
    <citation type="submission" date="2013-04" db="EMBL/GenBank/DDBJ databases">
        <authorList>
            <person name="Qu J."/>
            <person name="Murali S.C."/>
            <person name="Bandaranaike D."/>
            <person name="Bellair M."/>
            <person name="Blankenburg K."/>
            <person name="Chao H."/>
            <person name="Dinh H."/>
            <person name="Doddapaneni H."/>
            <person name="Downs B."/>
            <person name="Dugan-Rocha S."/>
            <person name="Elkadiri S."/>
            <person name="Gnanaolivu R.D."/>
            <person name="Hernandez B."/>
            <person name="Javaid M."/>
            <person name="Jayaseelan J.C."/>
            <person name="Lee S."/>
            <person name="Li M."/>
            <person name="Ming W."/>
            <person name="Munidasa M."/>
            <person name="Muniz J."/>
            <person name="Nguyen L."/>
            <person name="Ongeri F."/>
            <person name="Osuji N."/>
            <person name="Pu L.-L."/>
            <person name="Puazo M."/>
            <person name="Qu C."/>
            <person name="Quiroz J."/>
            <person name="Raj R."/>
            <person name="Weissenberger G."/>
            <person name="Xin Y."/>
            <person name="Zou X."/>
            <person name="Han Y."/>
            <person name="Richards S."/>
            <person name="Worley K."/>
            <person name="Muzny D."/>
            <person name="Gibbs R."/>
        </authorList>
    </citation>
    <scope>NUCLEOTIDE SEQUENCE</scope>
    <source>
        <strain evidence="4">Sampled in the wild</strain>
    </source>
</reference>
<protein>
    <recommendedName>
        <fullName evidence="3">UBP-type domain-containing protein</fullName>
    </recommendedName>
</protein>
<feature type="non-terminal residue" evidence="4">
    <location>
        <position position="259"/>
    </location>
</feature>
<accession>A0A8K0P3D8</accession>
<dbReference type="GO" id="GO:0007265">
    <property type="term" value="P:Ras protein signal transduction"/>
    <property type="evidence" value="ECO:0007669"/>
    <property type="project" value="TreeGrafter"/>
</dbReference>
<keyword evidence="5" id="KW-1185">Reference proteome</keyword>
<feature type="domain" description="UBP-type" evidence="3">
    <location>
        <begin position="49"/>
        <end position="141"/>
    </location>
</feature>
<reference evidence="4" key="2">
    <citation type="submission" date="2017-10" db="EMBL/GenBank/DDBJ databases">
        <title>Ladona fulva Genome sequencing and assembly.</title>
        <authorList>
            <person name="Murali S."/>
            <person name="Richards S."/>
            <person name="Bandaranaike D."/>
            <person name="Bellair M."/>
            <person name="Blankenburg K."/>
            <person name="Chao H."/>
            <person name="Dinh H."/>
            <person name="Doddapaneni H."/>
            <person name="Dugan-Rocha S."/>
            <person name="Elkadiri S."/>
            <person name="Gnanaolivu R."/>
            <person name="Hernandez B."/>
            <person name="Skinner E."/>
            <person name="Javaid M."/>
            <person name="Lee S."/>
            <person name="Li M."/>
            <person name="Ming W."/>
            <person name="Munidasa M."/>
            <person name="Muniz J."/>
            <person name="Nguyen L."/>
            <person name="Hughes D."/>
            <person name="Osuji N."/>
            <person name="Pu L.-L."/>
            <person name="Puazo M."/>
            <person name="Qu C."/>
            <person name="Quiroz J."/>
            <person name="Raj R."/>
            <person name="Weissenberger G."/>
            <person name="Xin Y."/>
            <person name="Zou X."/>
            <person name="Han Y."/>
            <person name="Worley K."/>
            <person name="Muzny D."/>
            <person name="Gibbs R."/>
        </authorList>
    </citation>
    <scope>NUCLEOTIDE SEQUENCE</scope>
    <source>
        <strain evidence="4">Sampled in the wild</strain>
    </source>
</reference>
<dbReference type="EMBL" id="KZ308517">
    <property type="protein sequence ID" value="KAG8230868.1"/>
    <property type="molecule type" value="Genomic_DNA"/>
</dbReference>
<evidence type="ECO:0000256" key="1">
    <source>
        <dbReference type="PROSITE-ProRule" id="PRU00502"/>
    </source>
</evidence>
<dbReference type="PANTHER" id="PTHR24007">
    <property type="entry name" value="BRCA1-ASSOCIATED PROTEIN"/>
    <property type="match status" value="1"/>
</dbReference>
<sequence length="259" mass="29176">MAGFPSNSVVEEVSDLCNNEFWECLEKTMGTEALFEEHIRVDGNLGMCPVCRFVQTPEMSADSRCFECHSSESLWICLICGHVGCGRYVQGHAYHHFLDTQHCYSMQLGSNRVWDYVGDNFVHRLLQNKADGKLVEVGEGRLVGSGGRGCLDQGCDCNGHCGSGQRCEMSECSLSGKCHRHGSSDEKLDSLQLEFTYLLTSQLESQRLYFEETISRIEKQSEVKQSELKEKVSGILEENQKLEVKLATALREKQAQERK</sequence>
<dbReference type="PROSITE" id="PS50271">
    <property type="entry name" value="ZF_UBP"/>
    <property type="match status" value="1"/>
</dbReference>
<keyword evidence="1" id="KW-0479">Metal-binding</keyword>
<comment type="caution">
    <text evidence="4">The sequence shown here is derived from an EMBL/GenBank/DDBJ whole genome shotgun (WGS) entry which is preliminary data.</text>
</comment>
<gene>
    <name evidence="4" type="ORF">J437_LFUL011509</name>
</gene>
<evidence type="ECO:0000256" key="2">
    <source>
        <dbReference type="SAM" id="Coils"/>
    </source>
</evidence>
<keyword evidence="1" id="KW-0862">Zinc</keyword>
<keyword evidence="2" id="KW-0175">Coiled coil</keyword>
<dbReference type="Pfam" id="PF02148">
    <property type="entry name" value="zf-UBP"/>
    <property type="match status" value="1"/>
</dbReference>
<dbReference type="PANTHER" id="PTHR24007:SF7">
    <property type="entry name" value="BRCA1-ASSOCIATED PROTEIN"/>
    <property type="match status" value="1"/>
</dbReference>
<feature type="coiled-coil region" evidence="2">
    <location>
        <begin position="225"/>
        <end position="259"/>
    </location>
</feature>
<dbReference type="Gene3D" id="3.30.40.10">
    <property type="entry name" value="Zinc/RING finger domain, C3HC4 (zinc finger)"/>
    <property type="match status" value="1"/>
</dbReference>
<dbReference type="GO" id="GO:0061630">
    <property type="term" value="F:ubiquitin protein ligase activity"/>
    <property type="evidence" value="ECO:0007669"/>
    <property type="project" value="TreeGrafter"/>
</dbReference>
<organism evidence="4 5">
    <name type="scientific">Ladona fulva</name>
    <name type="common">Scarce chaser dragonfly</name>
    <name type="synonym">Libellula fulva</name>
    <dbReference type="NCBI Taxonomy" id="123851"/>
    <lineage>
        <taxon>Eukaryota</taxon>
        <taxon>Metazoa</taxon>
        <taxon>Ecdysozoa</taxon>
        <taxon>Arthropoda</taxon>
        <taxon>Hexapoda</taxon>
        <taxon>Insecta</taxon>
        <taxon>Pterygota</taxon>
        <taxon>Palaeoptera</taxon>
        <taxon>Odonata</taxon>
        <taxon>Epiprocta</taxon>
        <taxon>Anisoptera</taxon>
        <taxon>Libelluloidea</taxon>
        <taxon>Libellulidae</taxon>
        <taxon>Ladona</taxon>
    </lineage>
</organism>
<dbReference type="GO" id="GO:0005737">
    <property type="term" value="C:cytoplasm"/>
    <property type="evidence" value="ECO:0007669"/>
    <property type="project" value="TreeGrafter"/>
</dbReference>
<dbReference type="GO" id="GO:0016567">
    <property type="term" value="P:protein ubiquitination"/>
    <property type="evidence" value="ECO:0007669"/>
    <property type="project" value="TreeGrafter"/>
</dbReference>
<evidence type="ECO:0000313" key="4">
    <source>
        <dbReference type="EMBL" id="KAG8230868.1"/>
    </source>
</evidence>
<keyword evidence="1" id="KW-0863">Zinc-finger</keyword>
<dbReference type="SUPFAM" id="SSF57850">
    <property type="entry name" value="RING/U-box"/>
    <property type="match status" value="1"/>
</dbReference>
<dbReference type="AlphaFoldDB" id="A0A8K0P3D8"/>
<dbReference type="Proteomes" id="UP000792457">
    <property type="component" value="Unassembled WGS sequence"/>
</dbReference>
<name>A0A8K0P3D8_LADFU</name>
<evidence type="ECO:0000259" key="3">
    <source>
        <dbReference type="PROSITE" id="PS50271"/>
    </source>
</evidence>
<dbReference type="OrthoDB" id="273556at2759"/>